<dbReference type="Proteomes" id="UP001302321">
    <property type="component" value="Unassembled WGS sequence"/>
</dbReference>
<dbReference type="EMBL" id="MU866358">
    <property type="protein sequence ID" value="KAK4173232.1"/>
    <property type="molecule type" value="Genomic_DNA"/>
</dbReference>
<comment type="similarity">
    <text evidence="2 3">Belongs to the small heat shock protein (HSP20) family.</text>
</comment>
<dbReference type="Gene3D" id="2.60.40.790">
    <property type="match status" value="1"/>
</dbReference>
<dbReference type="InterPro" id="IPR002068">
    <property type="entry name" value="A-crystallin/Hsp20_dom"/>
</dbReference>
<gene>
    <name evidence="7" type="ORF">QBC36DRAFT_336220</name>
</gene>
<sequence length="242" mass="27131">MQSSRTFTKRIQTVLRPITSKPAAARSFAHNTTGPKTSSRTQPKMSLWYPRISHANSPAPGFSSLFRMLDDFDKYARELGGHHTDSSTSLQNFSPKFDVTEHEKDYTLQGELPGVSPENVAIEFTDPQTMVVSGHTERKHEEGDPSLRLGSSESSKKIEGAKGKDSEVKMKDSKDISKESKEKSSAPKYWLSERSYGEFSRVFNFPNNIDQDKVKAKFNQGILDILVPKAEKMGSRKIEIQG</sequence>
<feature type="region of interest" description="Disordered" evidence="4">
    <location>
        <begin position="1"/>
        <end position="43"/>
    </location>
</feature>
<feature type="compositionally biased region" description="Polar residues" evidence="4">
    <location>
        <begin position="1"/>
        <end position="11"/>
    </location>
</feature>
<name>A0AAN6W2R8_9PEZI</name>
<evidence type="ECO:0000313" key="7">
    <source>
        <dbReference type="EMBL" id="KAK4173232.1"/>
    </source>
</evidence>
<evidence type="ECO:0000256" key="1">
    <source>
        <dbReference type="ARBA" id="ARBA00023016"/>
    </source>
</evidence>
<evidence type="ECO:0000256" key="2">
    <source>
        <dbReference type="PROSITE-ProRule" id="PRU00285"/>
    </source>
</evidence>
<reference evidence="7" key="1">
    <citation type="journal article" date="2023" name="Mol. Phylogenet. Evol.">
        <title>Genome-scale phylogeny and comparative genomics of the fungal order Sordariales.</title>
        <authorList>
            <person name="Hensen N."/>
            <person name="Bonometti L."/>
            <person name="Westerberg I."/>
            <person name="Brannstrom I.O."/>
            <person name="Guillou S."/>
            <person name="Cros-Aarteil S."/>
            <person name="Calhoun S."/>
            <person name="Haridas S."/>
            <person name="Kuo A."/>
            <person name="Mondo S."/>
            <person name="Pangilinan J."/>
            <person name="Riley R."/>
            <person name="LaButti K."/>
            <person name="Andreopoulos B."/>
            <person name="Lipzen A."/>
            <person name="Chen C."/>
            <person name="Yan M."/>
            <person name="Daum C."/>
            <person name="Ng V."/>
            <person name="Clum A."/>
            <person name="Steindorff A."/>
            <person name="Ohm R.A."/>
            <person name="Martin F."/>
            <person name="Silar P."/>
            <person name="Natvig D.O."/>
            <person name="Lalanne C."/>
            <person name="Gautier V."/>
            <person name="Ament-Velasquez S.L."/>
            <person name="Kruys A."/>
            <person name="Hutchinson M.I."/>
            <person name="Powell A.J."/>
            <person name="Barry K."/>
            <person name="Miller A.N."/>
            <person name="Grigoriev I.V."/>
            <person name="Debuchy R."/>
            <person name="Gladieux P."/>
            <person name="Hiltunen Thoren M."/>
            <person name="Johannesson H."/>
        </authorList>
    </citation>
    <scope>NUCLEOTIDE SEQUENCE</scope>
    <source>
        <strain evidence="7">CBS 892.96</strain>
    </source>
</reference>
<protein>
    <submittedName>
        <fullName evidence="7">Heat shock protein</fullName>
    </submittedName>
</protein>
<feature type="domain" description="SHSP" evidence="5">
    <location>
        <begin position="88"/>
        <end position="242"/>
    </location>
</feature>
<dbReference type="PROSITE" id="PS51203">
    <property type="entry name" value="CS"/>
    <property type="match status" value="1"/>
</dbReference>
<feature type="region of interest" description="Disordered" evidence="4">
    <location>
        <begin position="132"/>
        <end position="187"/>
    </location>
</feature>
<feature type="compositionally biased region" description="Polar residues" evidence="4">
    <location>
        <begin position="29"/>
        <end position="43"/>
    </location>
</feature>
<dbReference type="PROSITE" id="PS01031">
    <property type="entry name" value="SHSP"/>
    <property type="match status" value="1"/>
</dbReference>
<comment type="caution">
    <text evidence="7">The sequence shown here is derived from an EMBL/GenBank/DDBJ whole genome shotgun (WGS) entry which is preliminary data.</text>
</comment>
<evidence type="ECO:0000259" key="5">
    <source>
        <dbReference type="PROSITE" id="PS01031"/>
    </source>
</evidence>
<dbReference type="InterPro" id="IPR031107">
    <property type="entry name" value="Small_HSP"/>
</dbReference>
<dbReference type="PANTHER" id="PTHR11527">
    <property type="entry name" value="HEAT-SHOCK PROTEIN 20 FAMILY MEMBER"/>
    <property type="match status" value="1"/>
</dbReference>
<dbReference type="Pfam" id="PF00011">
    <property type="entry name" value="HSP20"/>
    <property type="match status" value="1"/>
</dbReference>
<reference evidence="7" key="2">
    <citation type="submission" date="2023-05" db="EMBL/GenBank/DDBJ databases">
        <authorList>
            <consortium name="Lawrence Berkeley National Laboratory"/>
            <person name="Steindorff A."/>
            <person name="Hensen N."/>
            <person name="Bonometti L."/>
            <person name="Westerberg I."/>
            <person name="Brannstrom I.O."/>
            <person name="Guillou S."/>
            <person name="Cros-Aarteil S."/>
            <person name="Calhoun S."/>
            <person name="Haridas S."/>
            <person name="Kuo A."/>
            <person name="Mondo S."/>
            <person name="Pangilinan J."/>
            <person name="Riley R."/>
            <person name="Labutti K."/>
            <person name="Andreopoulos B."/>
            <person name="Lipzen A."/>
            <person name="Chen C."/>
            <person name="Yanf M."/>
            <person name="Daum C."/>
            <person name="Ng V."/>
            <person name="Clum A."/>
            <person name="Ohm R."/>
            <person name="Martin F."/>
            <person name="Silar P."/>
            <person name="Natvig D."/>
            <person name="Lalanne C."/>
            <person name="Gautier V."/>
            <person name="Ament-Velasquez S.L."/>
            <person name="Kruys A."/>
            <person name="Hutchinson M.I."/>
            <person name="Powell A.J."/>
            <person name="Barry K."/>
            <person name="Miller A.N."/>
            <person name="Grigoriev I.V."/>
            <person name="Debuchy R."/>
            <person name="Gladieux P."/>
            <person name="Thoren M.H."/>
            <person name="Johannesson H."/>
        </authorList>
    </citation>
    <scope>NUCLEOTIDE SEQUENCE</scope>
    <source>
        <strain evidence="7">CBS 892.96</strain>
    </source>
</reference>
<keyword evidence="1 7" id="KW-0346">Stress response</keyword>
<evidence type="ECO:0000256" key="3">
    <source>
        <dbReference type="RuleBase" id="RU003616"/>
    </source>
</evidence>
<evidence type="ECO:0000313" key="8">
    <source>
        <dbReference type="Proteomes" id="UP001302321"/>
    </source>
</evidence>
<evidence type="ECO:0000259" key="6">
    <source>
        <dbReference type="PROSITE" id="PS51203"/>
    </source>
</evidence>
<feature type="compositionally biased region" description="Basic and acidic residues" evidence="4">
    <location>
        <begin position="135"/>
        <end position="145"/>
    </location>
</feature>
<keyword evidence="8" id="KW-1185">Reference proteome</keyword>
<organism evidence="7 8">
    <name type="scientific">Triangularia setosa</name>
    <dbReference type="NCBI Taxonomy" id="2587417"/>
    <lineage>
        <taxon>Eukaryota</taxon>
        <taxon>Fungi</taxon>
        <taxon>Dikarya</taxon>
        <taxon>Ascomycota</taxon>
        <taxon>Pezizomycotina</taxon>
        <taxon>Sordariomycetes</taxon>
        <taxon>Sordariomycetidae</taxon>
        <taxon>Sordariales</taxon>
        <taxon>Podosporaceae</taxon>
        <taxon>Triangularia</taxon>
    </lineage>
</organism>
<dbReference type="CDD" id="cd06464">
    <property type="entry name" value="ACD_sHsps-like"/>
    <property type="match status" value="1"/>
</dbReference>
<feature type="compositionally biased region" description="Basic and acidic residues" evidence="4">
    <location>
        <begin position="154"/>
        <end position="185"/>
    </location>
</feature>
<accession>A0AAN6W2R8</accession>
<dbReference type="SUPFAM" id="SSF49764">
    <property type="entry name" value="HSP20-like chaperones"/>
    <property type="match status" value="1"/>
</dbReference>
<proteinExistence type="inferred from homology"/>
<dbReference type="InterPro" id="IPR008978">
    <property type="entry name" value="HSP20-like_chaperone"/>
</dbReference>
<dbReference type="InterPro" id="IPR007052">
    <property type="entry name" value="CS_dom"/>
</dbReference>
<feature type="domain" description="CS" evidence="6">
    <location>
        <begin position="92"/>
        <end position="194"/>
    </location>
</feature>
<dbReference type="AlphaFoldDB" id="A0AAN6W2R8"/>
<evidence type="ECO:0000256" key="4">
    <source>
        <dbReference type="SAM" id="MobiDB-lite"/>
    </source>
</evidence>